<name>A0A5B7JEU3_PORTR</name>
<proteinExistence type="predicted"/>
<protein>
    <recommendedName>
        <fullName evidence="3">MADF domain-containing protein</fullName>
    </recommendedName>
</protein>
<dbReference type="EMBL" id="VSRR010091943">
    <property type="protein sequence ID" value="MPC92616.1"/>
    <property type="molecule type" value="Genomic_DNA"/>
</dbReference>
<dbReference type="AlphaFoldDB" id="A0A5B7JEU3"/>
<evidence type="ECO:0000313" key="1">
    <source>
        <dbReference type="EMBL" id="MPC92616.1"/>
    </source>
</evidence>
<dbReference type="Proteomes" id="UP000324222">
    <property type="component" value="Unassembled WGS sequence"/>
</dbReference>
<evidence type="ECO:0000313" key="2">
    <source>
        <dbReference type="Proteomes" id="UP000324222"/>
    </source>
</evidence>
<reference evidence="1 2" key="1">
    <citation type="submission" date="2019-05" db="EMBL/GenBank/DDBJ databases">
        <title>Another draft genome of Portunus trituberculatus and its Hox gene families provides insights of decapod evolution.</title>
        <authorList>
            <person name="Jeong J.-H."/>
            <person name="Song I."/>
            <person name="Kim S."/>
            <person name="Choi T."/>
            <person name="Kim D."/>
            <person name="Ryu S."/>
            <person name="Kim W."/>
        </authorList>
    </citation>
    <scope>NUCLEOTIDE SEQUENCE [LARGE SCALE GENOMIC DNA]</scope>
    <source>
        <tissue evidence="1">Muscle</tissue>
    </source>
</reference>
<gene>
    <name evidence="1" type="ORF">E2C01_087715</name>
</gene>
<organism evidence="1 2">
    <name type="scientific">Portunus trituberculatus</name>
    <name type="common">Swimming crab</name>
    <name type="synonym">Neptunus trituberculatus</name>
    <dbReference type="NCBI Taxonomy" id="210409"/>
    <lineage>
        <taxon>Eukaryota</taxon>
        <taxon>Metazoa</taxon>
        <taxon>Ecdysozoa</taxon>
        <taxon>Arthropoda</taxon>
        <taxon>Crustacea</taxon>
        <taxon>Multicrustacea</taxon>
        <taxon>Malacostraca</taxon>
        <taxon>Eumalacostraca</taxon>
        <taxon>Eucarida</taxon>
        <taxon>Decapoda</taxon>
        <taxon>Pleocyemata</taxon>
        <taxon>Brachyura</taxon>
        <taxon>Eubrachyura</taxon>
        <taxon>Portunoidea</taxon>
        <taxon>Portunidae</taxon>
        <taxon>Portuninae</taxon>
        <taxon>Portunus</taxon>
    </lineage>
</organism>
<comment type="caution">
    <text evidence="1">The sequence shown here is derived from an EMBL/GenBank/DDBJ whole genome shotgun (WGS) entry which is preliminary data.</text>
</comment>
<accession>A0A5B7JEU3</accession>
<evidence type="ECO:0008006" key="3">
    <source>
        <dbReference type="Google" id="ProtNLM"/>
    </source>
</evidence>
<keyword evidence="2" id="KW-1185">Reference proteome</keyword>
<sequence>MTRNTLVSCGQRVWYCPVVHSAVQFSWSKEITGFLETYQKRDLGDTCVDHCNKHRKQDAWEIMTKEMGTSVDVCKKKVNRCTRDR</sequence>